<evidence type="ECO:0000256" key="1">
    <source>
        <dbReference type="SAM" id="MobiDB-lite"/>
    </source>
</evidence>
<evidence type="ECO:0000313" key="3">
    <source>
        <dbReference type="WBParaSite" id="PDA_v2.g25511.t1"/>
    </source>
</evidence>
<protein>
    <submittedName>
        <fullName evidence="3">Uncharacterized protein</fullName>
    </submittedName>
</protein>
<dbReference type="AlphaFoldDB" id="A0A914Q3W8"/>
<accession>A0A914Q3W8</accession>
<proteinExistence type="predicted"/>
<dbReference type="Pfam" id="PF10253">
    <property type="entry name" value="PRCC"/>
    <property type="match status" value="1"/>
</dbReference>
<keyword evidence="2" id="KW-1185">Reference proteome</keyword>
<sequence length="470" mass="52658">MLGLGAYGSDSDNSDAEAAPLPPPKKPIITSTKLPEKPKALFPKLNDDEESGPRLNLPTASTYSYTSNNDNEEVEGESTTIQRRDWEIKLAEKEKKKLQKNKKKIAAFGGLSSKVFDKEAEDDEVIQKPINRPIFASQSKSALLSSLPPPKAIPSSKPQTSALSFMPSTIKVKPVSKPTQASSHISKAAKPDSDEEEDSSNFNDFLGLSSVQKKDLFDIRTGPKPELNISNMFLVDEPIGPARPAPIVMEESSSSSFSQQPPTKLKRIDDDAAKKLVYKHEVEQWGASNIFANDAVSGMVDVSVDKQIGPNVHQTLLKNIDHRSLASYAAGKELRQPGKKGPTEKLAKMKHQITHLASIAVARDDELKEQWAASRERNPLPFESKRNENIVISANDLPNTYRNISATKKSYAHEYNNIKFDNERCRYRISKGYITMEGQTRRLTNREINQLDQYYQQREKFNQAYKFFLF</sequence>
<organism evidence="2 3">
    <name type="scientific">Panagrolaimus davidi</name>
    <dbReference type="NCBI Taxonomy" id="227884"/>
    <lineage>
        <taxon>Eukaryota</taxon>
        <taxon>Metazoa</taxon>
        <taxon>Ecdysozoa</taxon>
        <taxon>Nematoda</taxon>
        <taxon>Chromadorea</taxon>
        <taxon>Rhabditida</taxon>
        <taxon>Tylenchina</taxon>
        <taxon>Panagrolaimomorpha</taxon>
        <taxon>Panagrolaimoidea</taxon>
        <taxon>Panagrolaimidae</taxon>
        <taxon>Panagrolaimus</taxon>
    </lineage>
</organism>
<reference evidence="3" key="1">
    <citation type="submission" date="2022-11" db="UniProtKB">
        <authorList>
            <consortium name="WormBaseParasite"/>
        </authorList>
    </citation>
    <scope>IDENTIFICATION</scope>
</reference>
<dbReference type="InterPro" id="IPR018800">
    <property type="entry name" value="PRCC"/>
</dbReference>
<feature type="compositionally biased region" description="Polar residues" evidence="1">
    <location>
        <begin position="58"/>
        <end position="69"/>
    </location>
</feature>
<dbReference type="Proteomes" id="UP000887578">
    <property type="component" value="Unplaced"/>
</dbReference>
<evidence type="ECO:0000313" key="2">
    <source>
        <dbReference type="Proteomes" id="UP000887578"/>
    </source>
</evidence>
<dbReference type="WBParaSite" id="PDA_v2.g25511.t1">
    <property type="protein sequence ID" value="PDA_v2.g25511.t1"/>
    <property type="gene ID" value="PDA_v2.g25511"/>
</dbReference>
<feature type="region of interest" description="Disordered" evidence="1">
    <location>
        <begin position="1"/>
        <end position="81"/>
    </location>
</feature>
<name>A0A914Q3W8_9BILA</name>
<feature type="region of interest" description="Disordered" evidence="1">
    <location>
        <begin position="140"/>
        <end position="203"/>
    </location>
</feature>